<dbReference type="SMART" id="SM00448">
    <property type="entry name" value="REC"/>
    <property type="match status" value="1"/>
</dbReference>
<gene>
    <name evidence="4" type="ORF">B5G41_04100</name>
</gene>
<proteinExistence type="predicted"/>
<reference evidence="5" key="1">
    <citation type="submission" date="2017-04" db="EMBL/GenBank/DDBJ databases">
        <title>Function of individual gut microbiota members based on whole genome sequencing of pure cultures obtained from chicken caecum.</title>
        <authorList>
            <person name="Medvecky M."/>
            <person name="Cejkova D."/>
            <person name="Polansky O."/>
            <person name="Karasova D."/>
            <person name="Kubasova T."/>
            <person name="Cizek A."/>
            <person name="Rychlik I."/>
        </authorList>
    </citation>
    <scope>NUCLEOTIDE SEQUENCE [LARGE SCALE GENOMIC DNA]</scope>
    <source>
        <strain evidence="5">An90</strain>
    </source>
</reference>
<evidence type="ECO:0000256" key="2">
    <source>
        <dbReference type="PROSITE-ProRule" id="PRU00169"/>
    </source>
</evidence>
<feature type="domain" description="Response regulatory" evidence="3">
    <location>
        <begin position="12"/>
        <end position="125"/>
    </location>
</feature>
<evidence type="ECO:0000313" key="5">
    <source>
        <dbReference type="Proteomes" id="UP000195772"/>
    </source>
</evidence>
<dbReference type="AlphaFoldDB" id="A0A1Y3R4D1"/>
<feature type="modified residue" description="4-aspartylphosphate" evidence="2">
    <location>
        <position position="60"/>
    </location>
</feature>
<dbReference type="OrthoDB" id="9796457at2"/>
<protein>
    <submittedName>
        <fullName evidence="4">Response regulator</fullName>
    </submittedName>
</protein>
<dbReference type="GO" id="GO:0000160">
    <property type="term" value="P:phosphorelay signal transduction system"/>
    <property type="evidence" value="ECO:0007669"/>
    <property type="project" value="InterPro"/>
</dbReference>
<dbReference type="PROSITE" id="PS50110">
    <property type="entry name" value="RESPONSE_REGULATORY"/>
    <property type="match status" value="1"/>
</dbReference>
<dbReference type="InterPro" id="IPR001789">
    <property type="entry name" value="Sig_transdc_resp-reg_receiver"/>
</dbReference>
<accession>A0A1Y3R4D1</accession>
<dbReference type="Gene3D" id="3.40.50.2300">
    <property type="match status" value="1"/>
</dbReference>
<organism evidence="4 5">
    <name type="scientific">Alistipes onderdonkii</name>
    <dbReference type="NCBI Taxonomy" id="328813"/>
    <lineage>
        <taxon>Bacteria</taxon>
        <taxon>Pseudomonadati</taxon>
        <taxon>Bacteroidota</taxon>
        <taxon>Bacteroidia</taxon>
        <taxon>Bacteroidales</taxon>
        <taxon>Rikenellaceae</taxon>
        <taxon>Alistipes</taxon>
    </lineage>
</organism>
<dbReference type="Proteomes" id="UP000195772">
    <property type="component" value="Unassembled WGS sequence"/>
</dbReference>
<dbReference type="InterPro" id="IPR011006">
    <property type="entry name" value="CheY-like_superfamily"/>
</dbReference>
<sequence>MTDNNPDARKPLILIAEDVESNYKLLEIILKKEYELLWAKNGKEAVDYALERHPDAVLMDIKMPVMDGIEALKEIRRHTTQLPVIMQTAYAFDTDRRIAEEAGCNGFITKPVMPRELKMYLDMSLKKA</sequence>
<dbReference type="PANTHER" id="PTHR44591:SF23">
    <property type="entry name" value="CHEY SUBFAMILY"/>
    <property type="match status" value="1"/>
</dbReference>
<dbReference type="CDD" id="cd17546">
    <property type="entry name" value="REC_hyHK_CKI1_RcsC-like"/>
    <property type="match status" value="1"/>
</dbReference>
<comment type="caution">
    <text evidence="4">The sequence shown here is derived from an EMBL/GenBank/DDBJ whole genome shotgun (WGS) entry which is preliminary data.</text>
</comment>
<dbReference type="SUPFAM" id="SSF52172">
    <property type="entry name" value="CheY-like"/>
    <property type="match status" value="1"/>
</dbReference>
<evidence type="ECO:0000259" key="3">
    <source>
        <dbReference type="PROSITE" id="PS50110"/>
    </source>
</evidence>
<dbReference type="PANTHER" id="PTHR44591">
    <property type="entry name" value="STRESS RESPONSE REGULATOR PROTEIN 1"/>
    <property type="match status" value="1"/>
</dbReference>
<evidence type="ECO:0000256" key="1">
    <source>
        <dbReference type="ARBA" id="ARBA00022553"/>
    </source>
</evidence>
<name>A0A1Y3R4D1_9BACT</name>
<dbReference type="InterPro" id="IPR050595">
    <property type="entry name" value="Bact_response_regulator"/>
</dbReference>
<evidence type="ECO:0000313" key="4">
    <source>
        <dbReference type="EMBL" id="OUN04499.1"/>
    </source>
</evidence>
<keyword evidence="1 2" id="KW-0597">Phosphoprotein</keyword>
<dbReference type="EMBL" id="NFHB01000002">
    <property type="protein sequence ID" value="OUN04499.1"/>
    <property type="molecule type" value="Genomic_DNA"/>
</dbReference>
<dbReference type="RefSeq" id="WP_018694961.1">
    <property type="nucleotide sequence ID" value="NZ_AP025562.1"/>
</dbReference>
<dbReference type="Pfam" id="PF00072">
    <property type="entry name" value="Response_reg"/>
    <property type="match status" value="1"/>
</dbReference>
<dbReference type="eggNOG" id="COG0745">
    <property type="taxonomic scope" value="Bacteria"/>
</dbReference>